<dbReference type="AlphaFoldDB" id="A0AAE1EIX1"/>
<sequence>ERCDTPACLVEFIVCDIEAVNKKPRRGRRENLKKGVKEAKKERKEEREGAKKDRKEEREVKEKRKEEVGWVKEAKKGEKEVGGEGCEGGQEGEKGGRRRGRKEGCEGAQEGEKGRGDEGGQEKVGVKLVDAEYAVLLTIIANCIVLALEEHLPEDDKTELAQNLVRLVVPLSPNPMQDHTLQLRVELAFFCPAWCALVRPWSVCVCII</sequence>
<keyword evidence="3" id="KW-1185">Reference proteome</keyword>
<evidence type="ECO:0000313" key="2">
    <source>
        <dbReference type="EMBL" id="KAK3853857.1"/>
    </source>
</evidence>
<dbReference type="EMBL" id="JAWQEG010006797">
    <property type="protein sequence ID" value="KAK3853857.1"/>
    <property type="molecule type" value="Genomic_DNA"/>
</dbReference>
<evidence type="ECO:0000313" key="3">
    <source>
        <dbReference type="Proteomes" id="UP001286313"/>
    </source>
</evidence>
<gene>
    <name evidence="2" type="ORF">Pcinc_039622</name>
</gene>
<dbReference type="Proteomes" id="UP001286313">
    <property type="component" value="Unassembled WGS sequence"/>
</dbReference>
<accession>A0AAE1EIX1</accession>
<proteinExistence type="predicted"/>
<feature type="non-terminal residue" evidence="2">
    <location>
        <position position="208"/>
    </location>
</feature>
<reference evidence="2" key="1">
    <citation type="submission" date="2023-10" db="EMBL/GenBank/DDBJ databases">
        <title>Genome assemblies of two species of porcelain crab, Petrolisthes cinctipes and Petrolisthes manimaculis (Anomura: Porcellanidae).</title>
        <authorList>
            <person name="Angst P."/>
        </authorList>
    </citation>
    <scope>NUCLEOTIDE SEQUENCE</scope>
    <source>
        <strain evidence="2">PB745_01</strain>
        <tissue evidence="2">Gill</tissue>
    </source>
</reference>
<protein>
    <submittedName>
        <fullName evidence="2">Uncharacterized protein</fullName>
    </submittedName>
</protein>
<evidence type="ECO:0000256" key="1">
    <source>
        <dbReference type="SAM" id="MobiDB-lite"/>
    </source>
</evidence>
<organism evidence="2 3">
    <name type="scientific">Petrolisthes cinctipes</name>
    <name type="common">Flat porcelain crab</name>
    <dbReference type="NCBI Taxonomy" id="88211"/>
    <lineage>
        <taxon>Eukaryota</taxon>
        <taxon>Metazoa</taxon>
        <taxon>Ecdysozoa</taxon>
        <taxon>Arthropoda</taxon>
        <taxon>Crustacea</taxon>
        <taxon>Multicrustacea</taxon>
        <taxon>Malacostraca</taxon>
        <taxon>Eumalacostraca</taxon>
        <taxon>Eucarida</taxon>
        <taxon>Decapoda</taxon>
        <taxon>Pleocyemata</taxon>
        <taxon>Anomura</taxon>
        <taxon>Galatheoidea</taxon>
        <taxon>Porcellanidae</taxon>
        <taxon>Petrolisthes</taxon>
    </lineage>
</organism>
<name>A0AAE1EIX1_PETCI</name>
<comment type="caution">
    <text evidence="2">The sequence shown here is derived from an EMBL/GenBank/DDBJ whole genome shotgun (WGS) entry which is preliminary data.</text>
</comment>
<feature type="region of interest" description="Disordered" evidence="1">
    <location>
        <begin position="24"/>
        <end position="120"/>
    </location>
</feature>
<feature type="compositionally biased region" description="Basic and acidic residues" evidence="1">
    <location>
        <begin position="29"/>
        <end position="82"/>
    </location>
</feature>
<feature type="compositionally biased region" description="Basic and acidic residues" evidence="1">
    <location>
        <begin position="102"/>
        <end position="120"/>
    </location>
</feature>